<dbReference type="GO" id="GO:0007005">
    <property type="term" value="P:mitochondrion organization"/>
    <property type="evidence" value="ECO:0007669"/>
    <property type="project" value="TreeGrafter"/>
</dbReference>
<accession>A0A4U6U402</accession>
<evidence type="ECO:0000313" key="5">
    <source>
        <dbReference type="Proteomes" id="UP000298652"/>
    </source>
</evidence>
<reference evidence="4" key="1">
    <citation type="submission" date="2019-03" db="EMBL/GenBank/DDBJ databases">
        <title>WGS assembly of Setaria viridis.</title>
        <authorList>
            <person name="Huang P."/>
            <person name="Jenkins J."/>
            <person name="Grimwood J."/>
            <person name="Barry K."/>
            <person name="Healey A."/>
            <person name="Mamidi S."/>
            <person name="Sreedasyam A."/>
            <person name="Shu S."/>
            <person name="Feldman M."/>
            <person name="Wu J."/>
            <person name="Yu Y."/>
            <person name="Chen C."/>
            <person name="Johnson J."/>
            <person name="Rokhsar D."/>
            <person name="Baxter I."/>
            <person name="Schmutz J."/>
            <person name="Brutnell T."/>
            <person name="Kellogg E."/>
        </authorList>
    </citation>
    <scope>NUCLEOTIDE SEQUENCE [LARGE SCALE GENOMIC DNA]</scope>
</reference>
<gene>
    <name evidence="4" type="ORF">SEVIR_6G052100v2</name>
</gene>
<evidence type="ECO:0000259" key="3">
    <source>
        <dbReference type="SMART" id="SM00244"/>
    </source>
</evidence>
<protein>
    <recommendedName>
        <fullName evidence="3">Band 7 domain-containing protein</fullName>
    </recommendedName>
</protein>
<proteinExistence type="predicted"/>
<dbReference type="Proteomes" id="UP000298652">
    <property type="component" value="Chromosome 6"/>
</dbReference>
<dbReference type="AlphaFoldDB" id="A0A4U6U402"/>
<keyword evidence="5" id="KW-1185">Reference proteome</keyword>
<dbReference type="InterPro" id="IPR001107">
    <property type="entry name" value="Band_7"/>
</dbReference>
<feature type="domain" description="Band 7" evidence="3">
    <location>
        <begin position="56"/>
        <end position="213"/>
    </location>
</feature>
<sequence length="288" mass="31631">MASLLWRSATPTHQLLLFPRHLAAAGAAPASSRSLSQYHPRDGSPRCDPLGTPVNWGVTIVPERKAFVVERLGKYHRMLTPKIHLLVPGVDRIVFVHSLKEQVIPISDQSVLTRNGVYLQIDGGLFVKIFDPYLASYGVENPISAVIQLAQTTMSELGKMTLDKAFKERDALNENIVRLINEAAMDWGLECICFEIRDISPPHVIKVAMEMEVEAELEKRVQIHESEGEAQAILARSKAKAHGIELISEALAANGGTQCLTCASSTRTKSPSLHDAEHHNLSMSSASN</sequence>
<dbReference type="OMA" id="KHETRIV"/>
<organism evidence="4 5">
    <name type="scientific">Setaria viridis</name>
    <name type="common">Green bristlegrass</name>
    <name type="synonym">Setaria italica subsp. viridis</name>
    <dbReference type="NCBI Taxonomy" id="4556"/>
    <lineage>
        <taxon>Eukaryota</taxon>
        <taxon>Viridiplantae</taxon>
        <taxon>Streptophyta</taxon>
        <taxon>Embryophyta</taxon>
        <taxon>Tracheophyta</taxon>
        <taxon>Spermatophyta</taxon>
        <taxon>Magnoliopsida</taxon>
        <taxon>Liliopsida</taxon>
        <taxon>Poales</taxon>
        <taxon>Poaceae</taxon>
        <taxon>PACMAD clade</taxon>
        <taxon>Panicoideae</taxon>
        <taxon>Panicodae</taxon>
        <taxon>Paniceae</taxon>
        <taxon>Cenchrinae</taxon>
        <taxon>Setaria</taxon>
    </lineage>
</organism>
<evidence type="ECO:0000313" key="4">
    <source>
        <dbReference type="EMBL" id="TKW08854.1"/>
    </source>
</evidence>
<dbReference type="EMBL" id="CM016557">
    <property type="protein sequence ID" value="TKW08854.1"/>
    <property type="molecule type" value="Genomic_DNA"/>
</dbReference>
<evidence type="ECO:0000256" key="2">
    <source>
        <dbReference type="SAM" id="MobiDB-lite"/>
    </source>
</evidence>
<keyword evidence="1" id="KW-0449">Lipoprotein</keyword>
<dbReference type="GO" id="GO:0005739">
    <property type="term" value="C:mitochondrion"/>
    <property type="evidence" value="ECO:0007669"/>
    <property type="project" value="TreeGrafter"/>
</dbReference>
<dbReference type="Gene3D" id="3.30.479.30">
    <property type="entry name" value="Band 7 domain"/>
    <property type="match status" value="1"/>
</dbReference>
<dbReference type="PANTHER" id="PTHR43327:SF10">
    <property type="entry name" value="STOMATIN-LIKE PROTEIN 2, MITOCHONDRIAL"/>
    <property type="match status" value="1"/>
</dbReference>
<dbReference type="CDD" id="cd08829">
    <property type="entry name" value="SPFH_paraslipin"/>
    <property type="match status" value="1"/>
</dbReference>
<feature type="region of interest" description="Disordered" evidence="2">
    <location>
        <begin position="268"/>
        <end position="288"/>
    </location>
</feature>
<dbReference type="Gramene" id="TKW08854">
    <property type="protein sequence ID" value="TKW08854"/>
    <property type="gene ID" value="SEVIR_6G052100v2"/>
</dbReference>
<dbReference type="SMART" id="SM00244">
    <property type="entry name" value="PHB"/>
    <property type="match status" value="1"/>
</dbReference>
<name>A0A4U6U402_SETVI</name>
<dbReference type="InterPro" id="IPR050710">
    <property type="entry name" value="Band7/mec-2_domain"/>
</dbReference>
<dbReference type="InterPro" id="IPR036013">
    <property type="entry name" value="Band_7/SPFH_dom_sf"/>
</dbReference>
<dbReference type="Pfam" id="PF01145">
    <property type="entry name" value="Band_7"/>
    <property type="match status" value="1"/>
</dbReference>
<dbReference type="PRINTS" id="PR00721">
    <property type="entry name" value="STOMATIN"/>
</dbReference>
<dbReference type="PANTHER" id="PTHR43327">
    <property type="entry name" value="STOMATIN-LIKE PROTEIN 2, MITOCHONDRIAL"/>
    <property type="match status" value="1"/>
</dbReference>
<dbReference type="GO" id="GO:0016020">
    <property type="term" value="C:membrane"/>
    <property type="evidence" value="ECO:0007669"/>
    <property type="project" value="InterPro"/>
</dbReference>
<dbReference type="InterPro" id="IPR001972">
    <property type="entry name" value="Stomatin_HflK_fam"/>
</dbReference>
<dbReference type="SUPFAM" id="SSF117892">
    <property type="entry name" value="Band 7/SPFH domain"/>
    <property type="match status" value="1"/>
</dbReference>
<evidence type="ECO:0000256" key="1">
    <source>
        <dbReference type="ARBA" id="ARBA00023288"/>
    </source>
</evidence>